<dbReference type="EMBL" id="JAMKFB020000007">
    <property type="protein sequence ID" value="KAL0188113.1"/>
    <property type="molecule type" value="Genomic_DNA"/>
</dbReference>
<reference evidence="2 3" key="1">
    <citation type="submission" date="2024-05" db="EMBL/GenBank/DDBJ databases">
        <title>Genome sequencing and assembly of Indian major carp, Cirrhinus mrigala (Hamilton, 1822).</title>
        <authorList>
            <person name="Mohindra V."/>
            <person name="Chowdhury L.M."/>
            <person name="Lal K."/>
            <person name="Jena J.K."/>
        </authorList>
    </citation>
    <scope>NUCLEOTIDE SEQUENCE [LARGE SCALE GENOMIC DNA]</scope>
    <source>
        <strain evidence="2">CM1030</strain>
        <tissue evidence="2">Blood</tissue>
    </source>
</reference>
<dbReference type="Proteomes" id="UP001529510">
    <property type="component" value="Unassembled WGS sequence"/>
</dbReference>
<protein>
    <submittedName>
        <fullName evidence="2">Uncharacterized protein</fullName>
    </submittedName>
</protein>
<feature type="region of interest" description="Disordered" evidence="1">
    <location>
        <begin position="45"/>
        <end position="65"/>
    </location>
</feature>
<proteinExistence type="predicted"/>
<keyword evidence="3" id="KW-1185">Reference proteome</keyword>
<feature type="compositionally biased region" description="Low complexity" evidence="1">
    <location>
        <begin position="45"/>
        <end position="61"/>
    </location>
</feature>
<gene>
    <name evidence="2" type="ORF">M9458_015212</name>
</gene>
<sequence>MAIGKEWEAPLSWRVMIRKVTLIETNPRCHLLRLLPRQIQPVVRSITSNSSSSSSNISYSSWAEPSRALATGSDDVREITSSSRSSLLVSPLSNLSARSTCDPHKLSFLHASAAAGCPSFLEKKLMADVDATKSGATS</sequence>
<dbReference type="AlphaFoldDB" id="A0ABD0QPZ6"/>
<evidence type="ECO:0000313" key="2">
    <source>
        <dbReference type="EMBL" id="KAL0188113.1"/>
    </source>
</evidence>
<name>A0ABD0QPZ6_CIRMR</name>
<evidence type="ECO:0000313" key="3">
    <source>
        <dbReference type="Proteomes" id="UP001529510"/>
    </source>
</evidence>
<accession>A0ABD0QPZ6</accession>
<comment type="caution">
    <text evidence="2">The sequence shown here is derived from an EMBL/GenBank/DDBJ whole genome shotgun (WGS) entry which is preliminary data.</text>
</comment>
<evidence type="ECO:0000256" key="1">
    <source>
        <dbReference type="SAM" id="MobiDB-lite"/>
    </source>
</evidence>
<organism evidence="2 3">
    <name type="scientific">Cirrhinus mrigala</name>
    <name type="common">Mrigala</name>
    <dbReference type="NCBI Taxonomy" id="683832"/>
    <lineage>
        <taxon>Eukaryota</taxon>
        <taxon>Metazoa</taxon>
        <taxon>Chordata</taxon>
        <taxon>Craniata</taxon>
        <taxon>Vertebrata</taxon>
        <taxon>Euteleostomi</taxon>
        <taxon>Actinopterygii</taxon>
        <taxon>Neopterygii</taxon>
        <taxon>Teleostei</taxon>
        <taxon>Ostariophysi</taxon>
        <taxon>Cypriniformes</taxon>
        <taxon>Cyprinidae</taxon>
        <taxon>Labeoninae</taxon>
        <taxon>Labeonini</taxon>
        <taxon>Cirrhinus</taxon>
    </lineage>
</organism>